<keyword evidence="1" id="KW-0560">Oxidoreductase</keyword>
<dbReference type="Gene3D" id="3.30.9.30">
    <property type="match status" value="1"/>
</dbReference>
<dbReference type="RefSeq" id="WP_132677467.1">
    <property type="nucleotide sequence ID" value="NZ_SMKS01000043.1"/>
</dbReference>
<accession>A0A4R4VS35</accession>
<evidence type="ECO:0000259" key="3">
    <source>
        <dbReference type="Pfam" id="PF01494"/>
    </source>
</evidence>
<dbReference type="Pfam" id="PF01494">
    <property type="entry name" value="FAD_binding_3"/>
    <property type="match status" value="1"/>
</dbReference>
<keyword evidence="2" id="KW-0503">Monooxygenase</keyword>
<dbReference type="PANTHER" id="PTHR13789:SF309">
    <property type="entry name" value="PUTATIVE (AFU_ORTHOLOGUE AFUA_6G14510)-RELATED"/>
    <property type="match status" value="1"/>
</dbReference>
<keyword evidence="5" id="KW-1185">Reference proteome</keyword>
<dbReference type="OrthoDB" id="9782160at2"/>
<gene>
    <name evidence="4" type="ORF">E1181_21595</name>
</gene>
<evidence type="ECO:0000313" key="4">
    <source>
        <dbReference type="EMBL" id="TDD03020.1"/>
    </source>
</evidence>
<dbReference type="PANTHER" id="PTHR13789">
    <property type="entry name" value="MONOOXYGENASE"/>
    <property type="match status" value="1"/>
</dbReference>
<dbReference type="Proteomes" id="UP000295674">
    <property type="component" value="Unassembled WGS sequence"/>
</dbReference>
<proteinExistence type="predicted"/>
<evidence type="ECO:0000256" key="1">
    <source>
        <dbReference type="ARBA" id="ARBA00023002"/>
    </source>
</evidence>
<dbReference type="GO" id="GO:0071949">
    <property type="term" value="F:FAD binding"/>
    <property type="evidence" value="ECO:0007669"/>
    <property type="project" value="InterPro"/>
</dbReference>
<reference evidence="4 5" key="1">
    <citation type="submission" date="2019-03" db="EMBL/GenBank/DDBJ databases">
        <title>Draft genome sequences of novel Actinobacteria.</title>
        <authorList>
            <person name="Sahin N."/>
            <person name="Ay H."/>
            <person name="Saygin H."/>
        </authorList>
    </citation>
    <scope>NUCLEOTIDE SEQUENCE [LARGE SCALE GENOMIC DNA]</scope>
    <source>
        <strain evidence="4 5">16K309</strain>
    </source>
</reference>
<dbReference type="InterPro" id="IPR002938">
    <property type="entry name" value="FAD-bd"/>
</dbReference>
<evidence type="ECO:0000313" key="5">
    <source>
        <dbReference type="Proteomes" id="UP000295674"/>
    </source>
</evidence>
<dbReference type="AlphaFoldDB" id="A0A4R4VS35"/>
<protein>
    <submittedName>
        <fullName evidence="4">FAD-binding protein</fullName>
    </submittedName>
</protein>
<dbReference type="Gene3D" id="3.50.50.60">
    <property type="entry name" value="FAD/NAD(P)-binding domain"/>
    <property type="match status" value="1"/>
</dbReference>
<comment type="caution">
    <text evidence="4">The sequence shown here is derived from an EMBL/GenBank/DDBJ whole genome shotgun (WGS) entry which is preliminary data.</text>
</comment>
<dbReference type="PRINTS" id="PR00420">
    <property type="entry name" value="RNGMNOXGNASE"/>
</dbReference>
<dbReference type="SUPFAM" id="SSF51905">
    <property type="entry name" value="FAD/NAD(P)-binding domain"/>
    <property type="match status" value="1"/>
</dbReference>
<evidence type="ECO:0000256" key="2">
    <source>
        <dbReference type="ARBA" id="ARBA00023033"/>
    </source>
</evidence>
<feature type="domain" description="FAD-binding" evidence="3">
    <location>
        <begin position="5"/>
        <end position="342"/>
    </location>
</feature>
<dbReference type="InterPro" id="IPR050493">
    <property type="entry name" value="FAD-dep_Monooxygenase_BioMet"/>
</dbReference>
<dbReference type="GO" id="GO:0004497">
    <property type="term" value="F:monooxygenase activity"/>
    <property type="evidence" value="ECO:0007669"/>
    <property type="project" value="UniProtKB-KW"/>
</dbReference>
<dbReference type="NCBIfam" id="NF005313">
    <property type="entry name" value="PRK06847.1"/>
    <property type="match status" value="1"/>
</dbReference>
<sequence>MSVRRVLIVGGGIGGLSAAIALRRTGVEVELIEKSAEWTVYGVGIIQPGNALRALDQLGLAEQCAAQGYPMCGVRSLTADGETVLRDDTLPSVIPGLPPNNGITRRRLHDILVSAAREVGTDIRAGVTASTVDQTPDEVHVGFSDGRQGSYDLVVGADGLYSRLREQLFGSHLKAKFTGQVAWRINLPRIPELDRLWVYRGSRGTAGFVPLAPDLMYMLTIEKVPDGAPVQLPQEGLAAEYRNRLAEYGGAVAEHRELVRDDAEIVYRPVDNILLPEPWYRGRVLLIGDAAHGTSPHCGQGGAQAIEDGVVLAEEVTAHESVEQVLDGFMRRRFERCKTVVEGSERIGRWEQDHSLDIDPDAAAYEVTMAAMAPL</sequence>
<name>A0A4R4VS35_9PSEU</name>
<dbReference type="EMBL" id="SMKS01000043">
    <property type="protein sequence ID" value="TDD03020.1"/>
    <property type="molecule type" value="Genomic_DNA"/>
</dbReference>
<dbReference type="InterPro" id="IPR036188">
    <property type="entry name" value="FAD/NAD-bd_sf"/>
</dbReference>
<organism evidence="4 5">
    <name type="scientific">Saccharopolyspora terrae</name>
    <dbReference type="NCBI Taxonomy" id="2530384"/>
    <lineage>
        <taxon>Bacteria</taxon>
        <taxon>Bacillati</taxon>
        <taxon>Actinomycetota</taxon>
        <taxon>Actinomycetes</taxon>
        <taxon>Pseudonocardiales</taxon>
        <taxon>Pseudonocardiaceae</taxon>
        <taxon>Saccharopolyspora</taxon>
    </lineage>
</organism>